<protein>
    <submittedName>
        <fullName evidence="5">Vivid PAS protein VVD</fullName>
    </submittedName>
</protein>
<evidence type="ECO:0000256" key="1">
    <source>
        <dbReference type="ARBA" id="ARBA00022630"/>
    </source>
</evidence>
<dbReference type="PANTHER" id="PTHR47429:SF7">
    <property type="entry name" value="GATA-FACTOR"/>
    <property type="match status" value="1"/>
</dbReference>
<dbReference type="OMA" id="ADPVMYP"/>
<dbReference type="KEGG" id="mbe:MBM_05181"/>
<evidence type="ECO:0000256" key="2">
    <source>
        <dbReference type="ARBA" id="ARBA00022643"/>
    </source>
</evidence>
<dbReference type="EMBL" id="JH921438">
    <property type="protein sequence ID" value="EKD16712.1"/>
    <property type="molecule type" value="Genomic_DNA"/>
</dbReference>
<dbReference type="InParanoid" id="K1WW76"/>
<keyword evidence="6" id="KW-1185">Reference proteome</keyword>
<keyword evidence="2" id="KW-0288">FMN</keyword>
<proteinExistence type="predicted"/>
<dbReference type="Proteomes" id="UP000006753">
    <property type="component" value="Unassembled WGS sequence"/>
</dbReference>
<dbReference type="NCBIfam" id="TIGR00229">
    <property type="entry name" value="sensory_box"/>
    <property type="match status" value="1"/>
</dbReference>
<sequence length="192" mass="21393">MNGYPSENQQRNLQQPFFEMQDAAAAGGQYGGDSNIFSQIKDLYAPSGIDVLNILLAVKCRPNPQIDIGNIDSGVALVLCDADDLDNPIVYCSEPFMSLTGYDSADIIGKNCRFLQHPPGQKCADRDIISTNSAARRKVKHNNLHGMESQTRFVNFRIDGSRFNNILTLIPVHWEGRNYIVGLQADEGRIYR</sequence>
<dbReference type="InterPro" id="IPR000014">
    <property type="entry name" value="PAS"/>
</dbReference>
<name>K1WW76_MARBU</name>
<reference evidence="5 6" key="1">
    <citation type="journal article" date="2012" name="BMC Genomics">
        <title>Sequencing the genome of Marssonina brunnea reveals fungus-poplar co-evolution.</title>
        <authorList>
            <person name="Zhu S."/>
            <person name="Cao Y.-Z."/>
            <person name="Jiang C."/>
            <person name="Tan B.-Y."/>
            <person name="Wang Z."/>
            <person name="Feng S."/>
            <person name="Zhang L."/>
            <person name="Su X.-H."/>
            <person name="Brejova B."/>
            <person name="Vinar T."/>
            <person name="Xu M."/>
            <person name="Wang M.-X."/>
            <person name="Zhang S.-G."/>
            <person name="Huang M.-R."/>
            <person name="Wu R."/>
            <person name="Zhou Y."/>
        </authorList>
    </citation>
    <scope>NUCLEOTIDE SEQUENCE [LARGE SCALE GENOMIC DNA]</scope>
    <source>
        <strain evidence="5 6">MB_m1</strain>
    </source>
</reference>
<gene>
    <name evidence="5" type="ORF">MBM_05181</name>
</gene>
<dbReference type="Pfam" id="PF13426">
    <property type="entry name" value="PAS_9"/>
    <property type="match status" value="1"/>
</dbReference>
<evidence type="ECO:0000313" key="6">
    <source>
        <dbReference type="Proteomes" id="UP000006753"/>
    </source>
</evidence>
<dbReference type="eggNOG" id="ENOG502QQR1">
    <property type="taxonomic scope" value="Eukaryota"/>
</dbReference>
<keyword evidence="1" id="KW-0285">Flavoprotein</keyword>
<dbReference type="OrthoDB" id="447251at2759"/>
<dbReference type="CDD" id="cd00130">
    <property type="entry name" value="PAS"/>
    <property type="match status" value="1"/>
</dbReference>
<dbReference type="STRING" id="1072389.K1WW76"/>
<dbReference type="GO" id="GO:0005634">
    <property type="term" value="C:nucleus"/>
    <property type="evidence" value="ECO:0007669"/>
    <property type="project" value="TreeGrafter"/>
</dbReference>
<organism evidence="5 6">
    <name type="scientific">Marssonina brunnea f. sp. multigermtubi (strain MB_m1)</name>
    <name type="common">Marssonina leaf spot fungus</name>
    <dbReference type="NCBI Taxonomy" id="1072389"/>
    <lineage>
        <taxon>Eukaryota</taxon>
        <taxon>Fungi</taxon>
        <taxon>Dikarya</taxon>
        <taxon>Ascomycota</taxon>
        <taxon>Pezizomycotina</taxon>
        <taxon>Leotiomycetes</taxon>
        <taxon>Helotiales</taxon>
        <taxon>Drepanopezizaceae</taxon>
        <taxon>Drepanopeziza</taxon>
    </lineage>
</organism>
<evidence type="ECO:0000256" key="3">
    <source>
        <dbReference type="ARBA" id="ARBA00022991"/>
    </source>
</evidence>
<dbReference type="SUPFAM" id="SSF55785">
    <property type="entry name" value="PYP-like sensor domain (PAS domain)"/>
    <property type="match status" value="1"/>
</dbReference>
<keyword evidence="3" id="KW-0157">Chromophore</keyword>
<feature type="domain" description="PAS" evidence="4">
    <location>
        <begin position="84"/>
        <end position="118"/>
    </location>
</feature>
<dbReference type="InterPro" id="IPR035965">
    <property type="entry name" value="PAS-like_dom_sf"/>
</dbReference>
<dbReference type="PANTHER" id="PTHR47429">
    <property type="entry name" value="PROTEIN TWIN LOV 1"/>
    <property type="match status" value="1"/>
</dbReference>
<dbReference type="Gene3D" id="3.30.450.20">
    <property type="entry name" value="PAS domain"/>
    <property type="match status" value="1"/>
</dbReference>
<evidence type="ECO:0000259" key="4">
    <source>
        <dbReference type="PROSITE" id="PS50112"/>
    </source>
</evidence>
<dbReference type="HOGENOM" id="CLU_080231_0_1_1"/>
<dbReference type="AlphaFoldDB" id="K1WW76"/>
<accession>K1WW76</accession>
<evidence type="ECO:0000313" key="5">
    <source>
        <dbReference type="EMBL" id="EKD16712.1"/>
    </source>
</evidence>
<dbReference type="PROSITE" id="PS50112">
    <property type="entry name" value="PAS"/>
    <property type="match status" value="1"/>
</dbReference>